<dbReference type="InterPro" id="IPR001626">
    <property type="entry name" value="ABC_TroCD"/>
</dbReference>
<feature type="transmembrane region" description="Helical" evidence="9">
    <location>
        <begin position="41"/>
        <end position="61"/>
    </location>
</feature>
<keyword evidence="6 9" id="KW-1133">Transmembrane helix</keyword>
<evidence type="ECO:0000313" key="11">
    <source>
        <dbReference type="Proteomes" id="UP000737402"/>
    </source>
</evidence>
<dbReference type="SUPFAM" id="SSF81345">
    <property type="entry name" value="ABC transporter involved in vitamin B12 uptake, BtuC"/>
    <property type="match status" value="1"/>
</dbReference>
<comment type="subcellular location">
    <subcellularLocation>
        <location evidence="1 8">Cell membrane</location>
        <topology evidence="1 8">Multi-pass membrane protein</topology>
    </subcellularLocation>
</comment>
<dbReference type="InterPro" id="IPR037294">
    <property type="entry name" value="ABC_BtuC-like"/>
</dbReference>
<dbReference type="Gene3D" id="1.10.3470.10">
    <property type="entry name" value="ABC transporter involved in vitamin B12 uptake, BtuC"/>
    <property type="match status" value="1"/>
</dbReference>
<evidence type="ECO:0000256" key="1">
    <source>
        <dbReference type="ARBA" id="ARBA00004651"/>
    </source>
</evidence>
<accession>A0ABS2P3B6</accession>
<evidence type="ECO:0000256" key="4">
    <source>
        <dbReference type="ARBA" id="ARBA00022475"/>
    </source>
</evidence>
<evidence type="ECO:0000256" key="9">
    <source>
        <dbReference type="SAM" id="Phobius"/>
    </source>
</evidence>
<feature type="transmembrane region" description="Helical" evidence="9">
    <location>
        <begin position="67"/>
        <end position="87"/>
    </location>
</feature>
<name>A0ABS2P3B6_9BACI</name>
<dbReference type="PANTHER" id="PTHR30477:SF3">
    <property type="entry name" value="METAL TRANSPORT SYSTEM MEMBRANE PROTEIN CT_069-RELATED"/>
    <property type="match status" value="1"/>
</dbReference>
<dbReference type="EMBL" id="JAFBED010000007">
    <property type="protein sequence ID" value="MBM7621445.1"/>
    <property type="molecule type" value="Genomic_DNA"/>
</dbReference>
<feature type="transmembrane region" description="Helical" evidence="9">
    <location>
        <begin position="137"/>
        <end position="162"/>
    </location>
</feature>
<protein>
    <submittedName>
        <fullName evidence="10">Manganese/zinc/iron transport system permease protein</fullName>
    </submittedName>
</protein>
<keyword evidence="5 8" id="KW-0812">Transmembrane</keyword>
<dbReference type="InterPro" id="IPR036388">
    <property type="entry name" value="WH-like_DNA-bd_sf"/>
</dbReference>
<proteinExistence type="inferred from homology"/>
<feature type="transmembrane region" description="Helical" evidence="9">
    <location>
        <begin position="99"/>
        <end position="117"/>
    </location>
</feature>
<feature type="transmembrane region" description="Helical" evidence="9">
    <location>
        <begin position="15"/>
        <end position="36"/>
    </location>
</feature>
<dbReference type="Proteomes" id="UP000737402">
    <property type="component" value="Unassembled WGS sequence"/>
</dbReference>
<dbReference type="Gene3D" id="1.10.10.10">
    <property type="entry name" value="Winged helix-like DNA-binding domain superfamily/Winged helix DNA-binding domain"/>
    <property type="match status" value="1"/>
</dbReference>
<evidence type="ECO:0000256" key="7">
    <source>
        <dbReference type="ARBA" id="ARBA00023136"/>
    </source>
</evidence>
<gene>
    <name evidence="10" type="ORF">JOC95_003318</name>
</gene>
<keyword evidence="4" id="KW-1003">Cell membrane</keyword>
<evidence type="ECO:0000256" key="5">
    <source>
        <dbReference type="ARBA" id="ARBA00022692"/>
    </source>
</evidence>
<feature type="transmembrane region" description="Helical" evidence="9">
    <location>
        <begin position="257"/>
        <end position="277"/>
    </location>
</feature>
<evidence type="ECO:0000256" key="3">
    <source>
        <dbReference type="ARBA" id="ARBA00022448"/>
    </source>
</evidence>
<dbReference type="RefSeq" id="WP_204418229.1">
    <property type="nucleotide sequence ID" value="NZ_JAFBED010000007.1"/>
</dbReference>
<feature type="transmembrane region" description="Helical" evidence="9">
    <location>
        <begin position="231"/>
        <end position="251"/>
    </location>
</feature>
<keyword evidence="11" id="KW-1185">Reference proteome</keyword>
<feature type="transmembrane region" description="Helical" evidence="9">
    <location>
        <begin position="183"/>
        <end position="201"/>
    </location>
</feature>
<dbReference type="Pfam" id="PF00950">
    <property type="entry name" value="ABC-3"/>
    <property type="match status" value="1"/>
</dbReference>
<sequence length="452" mass="49140">MDTILYMLRDPNVQWVLLGTVLLGIASGVLGSFALLRKQSLLGDAMAHAALPGICIAFLIYGAKSMSWFMIGAAISGLIGTYCIQAVIKHSRIKEDTAIGLVLSVFFGAGIVLLTYVQHHGKGNQAGLDSFIFGQAAAIVGVDVQIISTIALALIFITFLLFKELKLITFDPQFAQGLGMPVKWLNGLLMTLIVGAVVIGLQAVGVILMAAMLITPAITARYWTERLDHMVILAGLVGAISGVIGTLLSTLSRGMPTGPLIIMAATICFIFSLMFGTKKGLVPRAIKQMKVKNQITCENVLSSLYELSEESLLHTEGKSMGSFSLESVLDLRPTHTLVLRKVLKELRQKKLIFIEDNGFIGLTEKGLKHAHGIVLKNRLMDMYLMFESKFPESNWREGSMDLLNGPKEIVEELRSLLKDFGKDPIAYPLYEAKCKRNSAGLQSILKGSAGPL</sequence>
<organism evidence="10 11">
    <name type="scientific">Sutcliffiella tianshenii</name>
    <dbReference type="NCBI Taxonomy" id="1463404"/>
    <lineage>
        <taxon>Bacteria</taxon>
        <taxon>Bacillati</taxon>
        <taxon>Bacillota</taxon>
        <taxon>Bacilli</taxon>
        <taxon>Bacillales</taxon>
        <taxon>Bacillaceae</taxon>
        <taxon>Sutcliffiella</taxon>
    </lineage>
</organism>
<dbReference type="CDD" id="cd06550">
    <property type="entry name" value="TM_ABC_iron-siderophores_like"/>
    <property type="match status" value="1"/>
</dbReference>
<evidence type="ECO:0000313" key="10">
    <source>
        <dbReference type="EMBL" id="MBM7621445.1"/>
    </source>
</evidence>
<keyword evidence="7 9" id="KW-0472">Membrane</keyword>
<comment type="similarity">
    <text evidence="2 8">Belongs to the ABC-3 integral membrane protein family.</text>
</comment>
<comment type="caution">
    <text evidence="10">The sequence shown here is derived from an EMBL/GenBank/DDBJ whole genome shotgun (WGS) entry which is preliminary data.</text>
</comment>
<evidence type="ECO:0000256" key="6">
    <source>
        <dbReference type="ARBA" id="ARBA00022989"/>
    </source>
</evidence>
<evidence type="ECO:0000256" key="2">
    <source>
        <dbReference type="ARBA" id="ARBA00008034"/>
    </source>
</evidence>
<keyword evidence="3 8" id="KW-0813">Transport</keyword>
<dbReference type="PANTHER" id="PTHR30477">
    <property type="entry name" value="ABC-TRANSPORTER METAL-BINDING PROTEIN"/>
    <property type="match status" value="1"/>
</dbReference>
<evidence type="ECO:0000256" key="8">
    <source>
        <dbReference type="RuleBase" id="RU003943"/>
    </source>
</evidence>
<reference evidence="10 11" key="1">
    <citation type="submission" date="2021-01" db="EMBL/GenBank/DDBJ databases">
        <title>Genomic Encyclopedia of Type Strains, Phase IV (KMG-IV): sequencing the most valuable type-strain genomes for metagenomic binning, comparative biology and taxonomic classification.</title>
        <authorList>
            <person name="Goeker M."/>
        </authorList>
    </citation>
    <scope>NUCLEOTIDE SEQUENCE [LARGE SCALE GENOMIC DNA]</scope>
    <source>
        <strain evidence="10 11">DSM 25879</strain>
    </source>
</reference>